<dbReference type="AlphaFoldDB" id="A0A0F8Z1X8"/>
<proteinExistence type="predicted"/>
<gene>
    <name evidence="1" type="ORF">LCGC14_2750220</name>
</gene>
<name>A0A0F8Z1X8_9ZZZZ</name>
<dbReference type="Gene3D" id="3.40.50.300">
    <property type="entry name" value="P-loop containing nucleotide triphosphate hydrolases"/>
    <property type="match status" value="1"/>
</dbReference>
<accession>A0A0F8Z1X8</accession>
<dbReference type="InterPro" id="IPR027417">
    <property type="entry name" value="P-loop_NTPase"/>
</dbReference>
<evidence type="ECO:0008006" key="2">
    <source>
        <dbReference type="Google" id="ProtNLM"/>
    </source>
</evidence>
<dbReference type="EMBL" id="LAZR01050267">
    <property type="protein sequence ID" value="KKK87742.1"/>
    <property type="molecule type" value="Genomic_DNA"/>
</dbReference>
<sequence>MREKRVVVNLDLLEPRDYQIPVFQAMDQGYKRIVLVTHRRWGKDLISINIILREALRRRGTYFYILPTFTQAKKILWKGMTGDGTPFMDYIPKKLRRKVNQQDMSIDLVNGSIIQLVGSNRYDALRGTNAVGIVFSEFAYQHPDVYPTMRPMVLENGGWLLFQSTPFGENHFFDIYNVAKKSPEWFSMLSTIEDTGVITEEQIAQEIEENIISPDMVRQEYFCDFSVGALGS</sequence>
<comment type="caution">
    <text evidence="1">The sequence shown here is derived from an EMBL/GenBank/DDBJ whole genome shotgun (WGS) entry which is preliminary data.</text>
</comment>
<protein>
    <recommendedName>
        <fullName evidence="2">Terminase large subunit gp17-like C-terminal domain-containing protein</fullName>
    </recommendedName>
</protein>
<reference evidence="1" key="1">
    <citation type="journal article" date="2015" name="Nature">
        <title>Complex archaea that bridge the gap between prokaryotes and eukaryotes.</title>
        <authorList>
            <person name="Spang A."/>
            <person name="Saw J.H."/>
            <person name="Jorgensen S.L."/>
            <person name="Zaremba-Niedzwiedzka K."/>
            <person name="Martijn J."/>
            <person name="Lind A.E."/>
            <person name="van Eijk R."/>
            <person name="Schleper C."/>
            <person name="Guy L."/>
            <person name="Ettema T.J."/>
        </authorList>
    </citation>
    <scope>NUCLEOTIDE SEQUENCE</scope>
</reference>
<evidence type="ECO:0000313" key="1">
    <source>
        <dbReference type="EMBL" id="KKK87742.1"/>
    </source>
</evidence>
<feature type="non-terminal residue" evidence="1">
    <location>
        <position position="232"/>
    </location>
</feature>
<organism evidence="1">
    <name type="scientific">marine sediment metagenome</name>
    <dbReference type="NCBI Taxonomy" id="412755"/>
    <lineage>
        <taxon>unclassified sequences</taxon>
        <taxon>metagenomes</taxon>
        <taxon>ecological metagenomes</taxon>
    </lineage>
</organism>